<evidence type="ECO:0000256" key="1">
    <source>
        <dbReference type="ARBA" id="ARBA00022741"/>
    </source>
</evidence>
<dbReference type="SMART" id="SM00796">
    <property type="entry name" value="AHS1"/>
    <property type="match status" value="1"/>
</dbReference>
<dbReference type="SUPFAM" id="SSF50891">
    <property type="entry name" value="Cyclophilin-like"/>
    <property type="match status" value="1"/>
</dbReference>
<keyword evidence="6" id="KW-1185">Reference proteome</keyword>
<dbReference type="SUPFAM" id="SSF160467">
    <property type="entry name" value="PH0987 N-terminal domain-like"/>
    <property type="match status" value="1"/>
</dbReference>
<dbReference type="Gene3D" id="2.40.100.10">
    <property type="entry name" value="Cyclophilin-like"/>
    <property type="match status" value="1"/>
</dbReference>
<evidence type="ECO:0000256" key="3">
    <source>
        <dbReference type="ARBA" id="ARBA00022840"/>
    </source>
</evidence>
<feature type="domain" description="Carboxyltransferase" evidence="4">
    <location>
        <begin position="5"/>
        <end position="206"/>
    </location>
</feature>
<dbReference type="InterPro" id="IPR010016">
    <property type="entry name" value="PxpB"/>
</dbReference>
<accession>A0A1H1WX94</accession>
<dbReference type="RefSeq" id="WP_092447475.1">
    <property type="nucleotide sequence ID" value="NZ_LT629774.1"/>
</dbReference>
<dbReference type="InterPro" id="IPR003833">
    <property type="entry name" value="CT_C_D"/>
</dbReference>
<dbReference type="GO" id="GO:0016787">
    <property type="term" value="F:hydrolase activity"/>
    <property type="evidence" value="ECO:0007669"/>
    <property type="project" value="UniProtKB-KW"/>
</dbReference>
<dbReference type="InterPro" id="IPR029000">
    <property type="entry name" value="Cyclophilin-like_dom_sf"/>
</dbReference>
<dbReference type="PANTHER" id="PTHR34698">
    <property type="entry name" value="5-OXOPROLINASE SUBUNIT B"/>
    <property type="match status" value="1"/>
</dbReference>
<keyword evidence="1" id="KW-0547">Nucleotide-binding</keyword>
<evidence type="ECO:0000313" key="6">
    <source>
        <dbReference type="Proteomes" id="UP000198963"/>
    </source>
</evidence>
<dbReference type="EMBL" id="LT629774">
    <property type="protein sequence ID" value="SDT01798.1"/>
    <property type="molecule type" value="Genomic_DNA"/>
</dbReference>
<dbReference type="STRING" id="1249933.SAMN04489797_3030"/>
<dbReference type="NCBIfam" id="TIGR00370">
    <property type="entry name" value="5-oxoprolinase subunit PxpB"/>
    <property type="match status" value="1"/>
</dbReference>
<dbReference type="Proteomes" id="UP000198963">
    <property type="component" value="Chromosome I"/>
</dbReference>
<dbReference type="GO" id="GO:0005524">
    <property type="term" value="F:ATP binding"/>
    <property type="evidence" value="ECO:0007669"/>
    <property type="project" value="UniProtKB-KW"/>
</dbReference>
<dbReference type="AlphaFoldDB" id="A0A1H1WX94"/>
<dbReference type="Gene3D" id="3.30.1360.40">
    <property type="match status" value="1"/>
</dbReference>
<keyword evidence="3" id="KW-0067">ATP-binding</keyword>
<evidence type="ECO:0000256" key="2">
    <source>
        <dbReference type="ARBA" id="ARBA00022801"/>
    </source>
</evidence>
<dbReference type="PANTHER" id="PTHR34698:SF2">
    <property type="entry name" value="5-OXOPROLINASE SUBUNIT B"/>
    <property type="match status" value="1"/>
</dbReference>
<evidence type="ECO:0000259" key="4">
    <source>
        <dbReference type="SMART" id="SM00796"/>
    </source>
</evidence>
<gene>
    <name evidence="5" type="ORF">SAMN04489797_3030</name>
</gene>
<reference evidence="5 6" key="1">
    <citation type="submission" date="2016-10" db="EMBL/GenBank/DDBJ databases">
        <authorList>
            <person name="Varghese N."/>
            <person name="Submissions S."/>
        </authorList>
    </citation>
    <scope>NUCLEOTIDE SEQUENCE [LARGE SCALE GENOMIC DNA]</scope>
    <source>
        <strain evidence="5 6">RHA_55</strain>
    </source>
</reference>
<evidence type="ECO:0000313" key="5">
    <source>
        <dbReference type="EMBL" id="SDT01798.1"/>
    </source>
</evidence>
<sequence length="243" mass="27837">MSFQLRYSQYNERSILIEWPADINENILQDVLVFKEVIENNYPKQSVEVISSYSSILVICIIAIDNVNDRILDLKKLYSIQRDVKKTNSKTFRIPVCYDEEFAMDLDDFSKVKNLSKDTVVRLHSETIYTVYFIGFLPGFLYLGGLNSTLHLDRKITPNLKVKKGAVGIGGQQTGIYPQDSPGGWHIIGNSPIDLFNPKQHPPCFIKAGDHIKFDPISKSEYQNIKSEVNNLNFDFKTLELHD</sequence>
<proteinExistence type="predicted"/>
<name>A0A1H1WX94_9FLAO</name>
<protein>
    <submittedName>
        <fullName evidence="5">Inhibitor of KinA</fullName>
    </submittedName>
</protein>
<organism evidence="5 6">
    <name type="scientific">Winogradskyella sediminis</name>
    <dbReference type="NCBI Taxonomy" id="1382466"/>
    <lineage>
        <taxon>Bacteria</taxon>
        <taxon>Pseudomonadati</taxon>
        <taxon>Bacteroidota</taxon>
        <taxon>Flavobacteriia</taxon>
        <taxon>Flavobacteriales</taxon>
        <taxon>Flavobacteriaceae</taxon>
        <taxon>Winogradskyella</taxon>
    </lineage>
</organism>
<keyword evidence="2" id="KW-0378">Hydrolase</keyword>
<dbReference type="Pfam" id="PF02682">
    <property type="entry name" value="CT_C_D"/>
    <property type="match status" value="1"/>
</dbReference>